<comment type="similarity">
    <text evidence="3 13">Belongs to the protein-tyrosine phosphatase family. Non-receptor class dual specificity subfamily.</text>
</comment>
<dbReference type="GO" id="GO:0004722">
    <property type="term" value="F:protein serine/threonine phosphatase activity"/>
    <property type="evidence" value="ECO:0007669"/>
    <property type="project" value="UniProtKB-EC"/>
</dbReference>
<gene>
    <name evidence="16" type="ORF">UPYG_G00320210</name>
</gene>
<dbReference type="InterPro" id="IPR020422">
    <property type="entry name" value="TYR_PHOSPHATASE_DUAL_dom"/>
</dbReference>
<comment type="subcellular location">
    <subcellularLocation>
        <location evidence="2">Cytoplasm</location>
    </subcellularLocation>
    <subcellularLocation>
        <location evidence="1">Nucleus</location>
    </subcellularLocation>
</comment>
<evidence type="ECO:0000259" key="14">
    <source>
        <dbReference type="PROSITE" id="PS50054"/>
    </source>
</evidence>
<accession>A0ABD0W0F6</accession>
<comment type="function">
    <text evidence="8">Dual specificity phosphatase able to dephosphorylate phosphotyrosine, phosphoserine and phosphothreonine residues within the same substrate, with a preference for phosphotyrosine as a substrate. Involved in the modulation of AMPK and MAPK1/2 signaling pathways.</text>
</comment>
<comment type="catalytic activity">
    <reaction evidence="10 13">
        <text>O-phospho-L-threonyl-[protein] + H2O = L-threonyl-[protein] + phosphate</text>
        <dbReference type="Rhea" id="RHEA:47004"/>
        <dbReference type="Rhea" id="RHEA-COMP:11060"/>
        <dbReference type="Rhea" id="RHEA-COMP:11605"/>
        <dbReference type="ChEBI" id="CHEBI:15377"/>
        <dbReference type="ChEBI" id="CHEBI:30013"/>
        <dbReference type="ChEBI" id="CHEBI:43474"/>
        <dbReference type="ChEBI" id="CHEBI:61977"/>
        <dbReference type="EC" id="3.1.3.16"/>
    </reaction>
</comment>
<sequence>MSCEAVHGDPKSNYITPGALDLEQMFWTGMGATYTNCNQVWPNLYIGDEKTALERPGLVKMGVTHIINAAEGTWNNVSTGTDYYRDIHIVYCGIEADDSPTFNISPYFYSAANFIHQALSEPQNKVLVHCVMGRSRSVTLVLAYMMIKHGLTLVDSIGHVRKRRCILPNRGFLKQLRDLDIKLQEDRLKDQVIL</sequence>
<dbReference type="GO" id="GO:0005634">
    <property type="term" value="C:nucleus"/>
    <property type="evidence" value="ECO:0007669"/>
    <property type="project" value="UniProtKB-SubCell"/>
</dbReference>
<evidence type="ECO:0000256" key="10">
    <source>
        <dbReference type="ARBA" id="ARBA00048336"/>
    </source>
</evidence>
<name>A0ABD0W0F6_UMBPY</name>
<dbReference type="SUPFAM" id="SSF52799">
    <property type="entry name" value="(Phosphotyrosine protein) phosphatases II"/>
    <property type="match status" value="1"/>
</dbReference>
<protein>
    <recommendedName>
        <fullName evidence="13">Dual specificity protein phosphatase</fullName>
        <ecNumber evidence="13">3.1.3.16</ecNumber>
        <ecNumber evidence="13">3.1.3.48</ecNumber>
    </recommendedName>
</protein>
<feature type="active site" description="Phosphocysteine intermediate" evidence="12">
    <location>
        <position position="130"/>
    </location>
</feature>
<dbReference type="GO" id="GO:0004725">
    <property type="term" value="F:protein tyrosine phosphatase activity"/>
    <property type="evidence" value="ECO:0007669"/>
    <property type="project" value="UniProtKB-EC"/>
</dbReference>
<comment type="catalytic activity">
    <reaction evidence="9 13">
        <text>O-phospho-L-seryl-[protein] + H2O = L-seryl-[protein] + phosphate</text>
        <dbReference type="Rhea" id="RHEA:20629"/>
        <dbReference type="Rhea" id="RHEA-COMP:9863"/>
        <dbReference type="Rhea" id="RHEA-COMP:11604"/>
        <dbReference type="ChEBI" id="CHEBI:15377"/>
        <dbReference type="ChEBI" id="CHEBI:29999"/>
        <dbReference type="ChEBI" id="CHEBI:43474"/>
        <dbReference type="ChEBI" id="CHEBI:83421"/>
        <dbReference type="EC" id="3.1.3.16"/>
    </reaction>
</comment>
<comment type="caution">
    <text evidence="16">The sequence shown here is derived from an EMBL/GenBank/DDBJ whole genome shotgun (WGS) entry which is preliminary data.</text>
</comment>
<keyword evidence="5 13" id="KW-0378">Hydrolase</keyword>
<dbReference type="SMART" id="SM00195">
    <property type="entry name" value="DSPc"/>
    <property type="match status" value="1"/>
</dbReference>
<keyword evidence="7" id="KW-0539">Nucleus</keyword>
<dbReference type="GO" id="GO:0005737">
    <property type="term" value="C:cytoplasm"/>
    <property type="evidence" value="ECO:0007669"/>
    <property type="project" value="UniProtKB-SubCell"/>
</dbReference>
<dbReference type="InterPro" id="IPR000340">
    <property type="entry name" value="Dual-sp_phosphatase_cat-dom"/>
</dbReference>
<dbReference type="PROSITE" id="PS50054">
    <property type="entry name" value="TYR_PHOSPHATASE_DUAL"/>
    <property type="match status" value="1"/>
</dbReference>
<evidence type="ECO:0000313" key="17">
    <source>
        <dbReference type="Proteomes" id="UP001557470"/>
    </source>
</evidence>
<dbReference type="AlphaFoldDB" id="A0ABD0W0F6"/>
<dbReference type="InterPro" id="IPR029021">
    <property type="entry name" value="Prot-tyrosine_phosphatase-like"/>
</dbReference>
<evidence type="ECO:0000313" key="16">
    <source>
        <dbReference type="EMBL" id="KAL0964174.1"/>
    </source>
</evidence>
<keyword evidence="4" id="KW-0963">Cytoplasm</keyword>
<evidence type="ECO:0000256" key="11">
    <source>
        <dbReference type="ARBA" id="ARBA00051722"/>
    </source>
</evidence>
<dbReference type="Proteomes" id="UP001557470">
    <property type="component" value="Unassembled WGS sequence"/>
</dbReference>
<evidence type="ECO:0000256" key="8">
    <source>
        <dbReference type="ARBA" id="ARBA00045755"/>
    </source>
</evidence>
<comment type="function">
    <text evidence="13">Dual specificity phosphatase able to dephosphorylate phosphotyrosine, phosphoserine and phosphothreonine residues, with a preference for phosphotyrosine as a substrate.</text>
</comment>
<evidence type="ECO:0000256" key="9">
    <source>
        <dbReference type="ARBA" id="ARBA00047761"/>
    </source>
</evidence>
<dbReference type="PRINTS" id="PR01908">
    <property type="entry name" value="ADSPHPHTASE"/>
</dbReference>
<evidence type="ECO:0000256" key="3">
    <source>
        <dbReference type="ARBA" id="ARBA00008601"/>
    </source>
</evidence>
<proteinExistence type="inferred from homology"/>
<evidence type="ECO:0000256" key="5">
    <source>
        <dbReference type="ARBA" id="ARBA00022801"/>
    </source>
</evidence>
<dbReference type="Gene3D" id="3.90.190.10">
    <property type="entry name" value="Protein tyrosine phosphatase superfamily"/>
    <property type="match status" value="1"/>
</dbReference>
<evidence type="ECO:0000259" key="15">
    <source>
        <dbReference type="PROSITE" id="PS50056"/>
    </source>
</evidence>
<dbReference type="InterPro" id="IPR000387">
    <property type="entry name" value="Tyr_Pase_dom"/>
</dbReference>
<dbReference type="InterPro" id="IPR020405">
    <property type="entry name" value="Atypical_DUSP_subfamA"/>
</dbReference>
<organism evidence="16 17">
    <name type="scientific">Umbra pygmaea</name>
    <name type="common">Eastern mudminnow</name>
    <dbReference type="NCBI Taxonomy" id="75934"/>
    <lineage>
        <taxon>Eukaryota</taxon>
        <taxon>Metazoa</taxon>
        <taxon>Chordata</taxon>
        <taxon>Craniata</taxon>
        <taxon>Vertebrata</taxon>
        <taxon>Euteleostomi</taxon>
        <taxon>Actinopterygii</taxon>
        <taxon>Neopterygii</taxon>
        <taxon>Teleostei</taxon>
        <taxon>Protacanthopterygii</taxon>
        <taxon>Esociformes</taxon>
        <taxon>Umbridae</taxon>
        <taxon>Umbra</taxon>
    </lineage>
</organism>
<comment type="catalytic activity">
    <reaction evidence="11 13">
        <text>O-phospho-L-tyrosyl-[protein] + H2O = L-tyrosyl-[protein] + phosphate</text>
        <dbReference type="Rhea" id="RHEA:10684"/>
        <dbReference type="Rhea" id="RHEA-COMP:10136"/>
        <dbReference type="Rhea" id="RHEA-COMP:20101"/>
        <dbReference type="ChEBI" id="CHEBI:15377"/>
        <dbReference type="ChEBI" id="CHEBI:43474"/>
        <dbReference type="ChEBI" id="CHEBI:46858"/>
        <dbReference type="ChEBI" id="CHEBI:61978"/>
        <dbReference type="EC" id="3.1.3.48"/>
    </reaction>
</comment>
<keyword evidence="17" id="KW-1185">Reference proteome</keyword>
<dbReference type="PRINTS" id="PR01909">
    <property type="entry name" value="ADSPHPHTASEA"/>
</dbReference>
<evidence type="ECO:0000256" key="4">
    <source>
        <dbReference type="ARBA" id="ARBA00022490"/>
    </source>
</evidence>
<dbReference type="FunFam" id="3.90.190.10:FF:000037">
    <property type="entry name" value="dual specificity protein phosphatase 26"/>
    <property type="match status" value="1"/>
</dbReference>
<evidence type="ECO:0000256" key="2">
    <source>
        <dbReference type="ARBA" id="ARBA00004496"/>
    </source>
</evidence>
<dbReference type="GO" id="GO:0008138">
    <property type="term" value="F:protein tyrosine/serine/threonine phosphatase activity"/>
    <property type="evidence" value="ECO:0007669"/>
    <property type="project" value="UniProtKB-UniRule"/>
</dbReference>
<feature type="domain" description="Tyrosine-protein phosphatase" evidence="14">
    <location>
        <begin position="36"/>
        <end position="185"/>
    </location>
</feature>
<dbReference type="PROSITE" id="PS50056">
    <property type="entry name" value="TYR_PHOSPHATASE_2"/>
    <property type="match status" value="1"/>
</dbReference>
<dbReference type="PANTHER" id="PTHR45682">
    <property type="entry name" value="AGAP008228-PA"/>
    <property type="match status" value="1"/>
</dbReference>
<dbReference type="EMBL" id="JAGEUA010000010">
    <property type="protein sequence ID" value="KAL0964174.1"/>
    <property type="molecule type" value="Genomic_DNA"/>
</dbReference>
<evidence type="ECO:0000256" key="7">
    <source>
        <dbReference type="ARBA" id="ARBA00023242"/>
    </source>
</evidence>
<reference evidence="16 17" key="1">
    <citation type="submission" date="2024-06" db="EMBL/GenBank/DDBJ databases">
        <authorList>
            <person name="Pan Q."/>
            <person name="Wen M."/>
            <person name="Jouanno E."/>
            <person name="Zahm M."/>
            <person name="Klopp C."/>
            <person name="Cabau C."/>
            <person name="Louis A."/>
            <person name="Berthelot C."/>
            <person name="Parey E."/>
            <person name="Roest Crollius H."/>
            <person name="Montfort J."/>
            <person name="Robinson-Rechavi M."/>
            <person name="Bouchez O."/>
            <person name="Lampietro C."/>
            <person name="Lopez Roques C."/>
            <person name="Donnadieu C."/>
            <person name="Postlethwait J."/>
            <person name="Bobe J."/>
            <person name="Verreycken H."/>
            <person name="Guiguen Y."/>
        </authorList>
    </citation>
    <scope>NUCLEOTIDE SEQUENCE [LARGE SCALE GENOMIC DNA]</scope>
    <source>
        <strain evidence="16">Up_M1</strain>
        <tissue evidence="16">Testis</tissue>
    </source>
</reference>
<evidence type="ECO:0000256" key="13">
    <source>
        <dbReference type="RuleBase" id="RU366038"/>
    </source>
</evidence>
<keyword evidence="6 13" id="KW-0904">Protein phosphatase</keyword>
<dbReference type="PANTHER" id="PTHR45682:SF6">
    <property type="entry name" value="DUAL SPECIFICITY PHOSPHATASE 29"/>
    <property type="match status" value="1"/>
</dbReference>
<evidence type="ECO:0000256" key="1">
    <source>
        <dbReference type="ARBA" id="ARBA00004123"/>
    </source>
</evidence>
<dbReference type="Pfam" id="PF00782">
    <property type="entry name" value="DSPc"/>
    <property type="match status" value="1"/>
</dbReference>
<feature type="domain" description="Tyrosine specific protein phosphatases" evidence="15">
    <location>
        <begin position="106"/>
        <end position="164"/>
    </location>
</feature>
<evidence type="ECO:0000256" key="6">
    <source>
        <dbReference type="ARBA" id="ARBA00022912"/>
    </source>
</evidence>
<evidence type="ECO:0000256" key="12">
    <source>
        <dbReference type="PIRSR" id="PIRSR620405-1"/>
    </source>
</evidence>
<dbReference type="EC" id="3.1.3.48" evidence="13"/>
<dbReference type="EC" id="3.1.3.16" evidence="13"/>